<keyword evidence="1" id="KW-1133">Transmembrane helix</keyword>
<evidence type="ECO:0000256" key="1">
    <source>
        <dbReference type="RuleBase" id="RU363076"/>
    </source>
</evidence>
<comment type="caution">
    <text evidence="2">The sequence shown here is derived from an EMBL/GenBank/DDBJ whole genome shotgun (WGS) entry which is preliminary data.</text>
</comment>
<sequence length="189" mass="20449">MNSRIPVIPTILVIAAVITMIGLGFWQLGRMDEKEAMLAAYSEATQEVDAVSFPVSGDGKDLWFRQSTIECIDVLDIETVAGTSDKGQKGWAQRATCKIDEDAAVLVDLGYSRSLQTPRWTGGAVTGVIAPGPRLVANPPQAGLQSLAKPDPGNLPNNHLAYAGQWFFFALTAVLIYGFAVRSRLRKKD</sequence>
<organism evidence="2 3">
    <name type="scientific">Erythrobacter crassostreae</name>
    <dbReference type="NCBI Taxonomy" id="2828328"/>
    <lineage>
        <taxon>Bacteria</taxon>
        <taxon>Pseudomonadati</taxon>
        <taxon>Pseudomonadota</taxon>
        <taxon>Alphaproteobacteria</taxon>
        <taxon>Sphingomonadales</taxon>
        <taxon>Erythrobacteraceae</taxon>
        <taxon>Erythrobacter/Porphyrobacter group</taxon>
        <taxon>Erythrobacter</taxon>
    </lineage>
</organism>
<keyword evidence="1" id="KW-0472">Membrane</keyword>
<dbReference type="CDD" id="cd06662">
    <property type="entry name" value="SURF1"/>
    <property type="match status" value="1"/>
</dbReference>
<keyword evidence="3" id="KW-1185">Reference proteome</keyword>
<dbReference type="GO" id="GO:0005886">
    <property type="term" value="C:plasma membrane"/>
    <property type="evidence" value="ECO:0007669"/>
    <property type="project" value="UniProtKB-SubCell"/>
</dbReference>
<keyword evidence="1" id="KW-1003">Cell membrane</keyword>
<proteinExistence type="inferred from homology"/>
<accession>A0A9X1F3S9</accession>
<reference evidence="2" key="1">
    <citation type="submission" date="2021-04" db="EMBL/GenBank/DDBJ databases">
        <authorList>
            <person name="Pira H."/>
            <person name="Risdian C."/>
            <person name="Wink J."/>
        </authorList>
    </citation>
    <scope>NUCLEOTIDE SEQUENCE</scope>
    <source>
        <strain evidence="2">WH158</strain>
    </source>
</reference>
<gene>
    <name evidence="2" type="ORF">KCG46_08170</name>
</gene>
<comment type="similarity">
    <text evidence="1">Belongs to the SURF1 family.</text>
</comment>
<dbReference type="Proteomes" id="UP001138681">
    <property type="component" value="Unassembled WGS sequence"/>
</dbReference>
<keyword evidence="1" id="KW-0812">Transmembrane</keyword>
<dbReference type="InterPro" id="IPR002994">
    <property type="entry name" value="Surf1/Shy1"/>
</dbReference>
<evidence type="ECO:0000313" key="2">
    <source>
        <dbReference type="EMBL" id="MBV7259547.1"/>
    </source>
</evidence>
<feature type="transmembrane region" description="Helical" evidence="1">
    <location>
        <begin position="7"/>
        <end position="28"/>
    </location>
</feature>
<feature type="transmembrane region" description="Helical" evidence="1">
    <location>
        <begin position="160"/>
        <end position="180"/>
    </location>
</feature>
<dbReference type="EMBL" id="JAGSPC010000001">
    <property type="protein sequence ID" value="MBV7259547.1"/>
    <property type="molecule type" value="Genomic_DNA"/>
</dbReference>
<dbReference type="Pfam" id="PF02104">
    <property type="entry name" value="SURF1"/>
    <property type="match status" value="1"/>
</dbReference>
<protein>
    <recommendedName>
        <fullName evidence="1">SURF1-like protein</fullName>
    </recommendedName>
</protein>
<comment type="subcellular location">
    <subcellularLocation>
        <location evidence="1">Cell membrane</location>
        <topology evidence="1">Multi-pass membrane protein</topology>
    </subcellularLocation>
</comment>
<dbReference type="RefSeq" id="WP_218404761.1">
    <property type="nucleotide sequence ID" value="NZ_JAGSPC010000001.1"/>
</dbReference>
<dbReference type="AlphaFoldDB" id="A0A9X1F3S9"/>
<name>A0A9X1F3S9_9SPHN</name>
<evidence type="ECO:0000313" key="3">
    <source>
        <dbReference type="Proteomes" id="UP001138681"/>
    </source>
</evidence>